<evidence type="ECO:0000256" key="2">
    <source>
        <dbReference type="SAM" id="Phobius"/>
    </source>
</evidence>
<dbReference type="SUPFAM" id="SSF55008">
    <property type="entry name" value="HMA, heavy metal-associated domain"/>
    <property type="match status" value="2"/>
</dbReference>
<dbReference type="AlphaFoldDB" id="A0A8J5L7Z0"/>
<proteinExistence type="predicted"/>
<feature type="domain" description="HMA" evidence="3">
    <location>
        <begin position="77"/>
        <end position="140"/>
    </location>
</feature>
<keyword evidence="1" id="KW-0479">Metal-binding</keyword>
<dbReference type="Proteomes" id="UP000734854">
    <property type="component" value="Unassembled WGS sequence"/>
</dbReference>
<dbReference type="EMBL" id="JACMSC010000010">
    <property type="protein sequence ID" value="KAG6504055.1"/>
    <property type="molecule type" value="Genomic_DNA"/>
</dbReference>
<dbReference type="CDD" id="cd00371">
    <property type="entry name" value="HMA"/>
    <property type="match status" value="2"/>
</dbReference>
<protein>
    <recommendedName>
        <fullName evidence="3">HMA domain-containing protein</fullName>
    </recommendedName>
</protein>
<dbReference type="Pfam" id="PF00403">
    <property type="entry name" value="HMA"/>
    <property type="match status" value="2"/>
</dbReference>
<keyword evidence="5" id="KW-1185">Reference proteome</keyword>
<reference evidence="4 5" key="1">
    <citation type="submission" date="2020-08" db="EMBL/GenBank/DDBJ databases">
        <title>Plant Genome Project.</title>
        <authorList>
            <person name="Zhang R.-G."/>
        </authorList>
    </citation>
    <scope>NUCLEOTIDE SEQUENCE [LARGE SCALE GENOMIC DNA]</scope>
    <source>
        <tissue evidence="4">Rhizome</tissue>
    </source>
</reference>
<evidence type="ECO:0000313" key="4">
    <source>
        <dbReference type="EMBL" id="KAG6504055.1"/>
    </source>
</evidence>
<keyword evidence="2" id="KW-0472">Membrane</keyword>
<dbReference type="PANTHER" id="PTHR22814:SF306">
    <property type="entry name" value="HEAVY METAL-ASSOCIATED ISOPRENYLATED PLANT PROTEIN 45"/>
    <property type="match status" value="1"/>
</dbReference>
<feature type="domain" description="HMA" evidence="3">
    <location>
        <begin position="190"/>
        <end position="253"/>
    </location>
</feature>
<comment type="caution">
    <text evidence="4">The sequence shown here is derived from an EMBL/GenBank/DDBJ whole genome shotgun (WGS) entry which is preliminary data.</text>
</comment>
<dbReference type="InterPro" id="IPR036163">
    <property type="entry name" value="HMA_dom_sf"/>
</dbReference>
<keyword evidence="2" id="KW-0812">Transmembrane</keyword>
<dbReference type="InterPro" id="IPR006121">
    <property type="entry name" value="HMA_dom"/>
</dbReference>
<dbReference type="GO" id="GO:0046872">
    <property type="term" value="F:metal ion binding"/>
    <property type="evidence" value="ECO:0007669"/>
    <property type="project" value="UniProtKB-KW"/>
</dbReference>
<keyword evidence="2" id="KW-1133">Transmembrane helix</keyword>
<dbReference type="PANTHER" id="PTHR22814">
    <property type="entry name" value="COPPER TRANSPORT PROTEIN ATOX1-RELATED"/>
    <property type="match status" value="1"/>
</dbReference>
<evidence type="ECO:0000259" key="3">
    <source>
        <dbReference type="PROSITE" id="PS50846"/>
    </source>
</evidence>
<evidence type="ECO:0000256" key="1">
    <source>
        <dbReference type="ARBA" id="ARBA00022723"/>
    </source>
</evidence>
<sequence>MSSALICHFINLLCIRCSILALILLSPRELAMGRALSFFFSVMSFHFGGHRRRSSFHSEHASLVARKMTKGPKPLSLQTVELKVRMCCAGCERVVKRALLKLPGVDSVEVELGLEKVTVRGYVDRGKVLKKVRRSGKMAEFWPNPDQPLYFTTAKNYFYDEEAFRESYNYLRHGYNGPDNHGHAPAPTGETTVSLMVHMDCDGCQRRVHRAIRKLNGVHSVDIDMDKQKVTVTGYVEEKKVIKAVRRTGRKAEFWPYPYDSEYYPFALQYLEDDFTLMGNHNYYRHGHTSAVHGYFPDPAHSVLVDDHALALFNDENVHARGSVVVAAAIVAAPSSLASCNLRAHMLLRMNLTSFVRWLCMQVHAASRCLAWQDAGRGLESYLGEAHTSSCMPLTACMQTDN</sequence>
<accession>A0A8J5L7Z0</accession>
<name>A0A8J5L7Z0_ZINOF</name>
<organism evidence="4 5">
    <name type="scientific">Zingiber officinale</name>
    <name type="common">Ginger</name>
    <name type="synonym">Amomum zingiber</name>
    <dbReference type="NCBI Taxonomy" id="94328"/>
    <lineage>
        <taxon>Eukaryota</taxon>
        <taxon>Viridiplantae</taxon>
        <taxon>Streptophyta</taxon>
        <taxon>Embryophyta</taxon>
        <taxon>Tracheophyta</taxon>
        <taxon>Spermatophyta</taxon>
        <taxon>Magnoliopsida</taxon>
        <taxon>Liliopsida</taxon>
        <taxon>Zingiberales</taxon>
        <taxon>Zingiberaceae</taxon>
        <taxon>Zingiber</taxon>
    </lineage>
</organism>
<evidence type="ECO:0000313" key="5">
    <source>
        <dbReference type="Proteomes" id="UP000734854"/>
    </source>
</evidence>
<dbReference type="PROSITE" id="PS50846">
    <property type="entry name" value="HMA_2"/>
    <property type="match status" value="2"/>
</dbReference>
<feature type="transmembrane region" description="Helical" evidence="2">
    <location>
        <begin position="5"/>
        <end position="25"/>
    </location>
</feature>
<gene>
    <name evidence="4" type="ORF">ZIOFF_036381</name>
</gene>
<dbReference type="Gene3D" id="3.30.70.100">
    <property type="match status" value="2"/>
</dbReference>